<sequence>MKPMNTTAGNFPLSKPVLVWLLSIAAHVGFCQELLINEIMSSNATTLQDNDGDFSDWIEIYNASEQILNLEGYQLSDNPSNPSKWVFPRVEISPKGFLLVWASGKDKVVGSSIHTNFSISAAGEEIILSDPQGELLDKLEAIEIPTDISYGRKADGSFDFAFFSRPSPAASNQLGQTTLGLTPQITPSAAPGFYSGEITLNLTATDSETIIYYTLDGYAPTTSSPRWTQTKTLTDRSAADNVYSMIRTTNHGGERGYRSPDGKVRKGTIIRTLAVKPGYEPTEQTFSYFLFPKGPDQYSLPVFSLVTDREHLFSPETGLFVPGNTYDASHPQPHYTGNYFQRGDEWERPANISYFEKSGGLGFQDQVGIRIHGGVTRHFPLKALRVYLRPSYGNSSLDYPLFSERSYRDARRFILRGSGNDYGDTYFRDAFAQQLVSHLDLDYQAYEPSILFVNGEYWGIHNIRERQDKHYLHNLYGVDPENLDILTRRNTPEEGDAKQYDFAIQRLSQLDPTNPASFEEIETYFDLDNHIDYMITQIYVANTDWPHNNIDFWRERVNYSPELPKGRDGRFRWILYDTDFGLGHVNNADHNSIKWVTSRTGQGGQEWPNLVFRKLLEYPTYRDRFISRFLDQLNTTFQPQRASALLAELKERIAPEMEEHIKRWRQPSSMAVWHDRVSHMDRFVQDRQHFVRAHLKDHFQLKNDINLRLDVSDPAAGFIQVNNTMIHPSTTGVSGFTYPWFGHYFEGIPLRLSAEPSPGYLFDHWLVNGQRREDLELHLMLDDDADIQAMFVQDPDESLSVVHYWFFDTGIENDIPLTMLPSSYSATESQGLLHYLPAPTNSTSPGIMDRVNDPTQINLDGNLLDELGLDASSMRGIRVRNPLEIDGQKGYLLLNLPMTGFKEPKLSAAVSRTSNGPRMLSLSYRTHETEDWIQTGLSVTEFELETEYTLLEVRLEGQTGIAHNSNFQLRIDFSDNTENNSGNVRFNNISLEAFPLIGADLVTRIPINKREQHEIFIEKIYPNPASERVTIDLSTHKLHEIIEIRVLDATGTEITSITEIHSGNLSLETVNWAPGLYLVQVLGRNLTESHKIIRR</sequence>
<dbReference type="OrthoDB" id="9806464at2"/>
<dbReference type="RefSeq" id="WP_010853326.1">
    <property type="nucleotide sequence ID" value="NZ_AQHR01000040.1"/>
</dbReference>
<evidence type="ECO:0000259" key="1">
    <source>
        <dbReference type="PROSITE" id="PS51841"/>
    </source>
</evidence>
<gene>
    <name evidence="2" type="ORF">ADIS_1180</name>
</gene>
<dbReference type="Pfam" id="PF08757">
    <property type="entry name" value="CotH"/>
    <property type="match status" value="1"/>
</dbReference>
<dbReference type="STRING" id="1232681.ADIS_1180"/>
<evidence type="ECO:0000313" key="2">
    <source>
        <dbReference type="EMBL" id="EON78317.1"/>
    </source>
</evidence>
<name>R7ZW53_9BACT</name>
<keyword evidence="3" id="KW-1185">Reference proteome</keyword>
<dbReference type="Pfam" id="PF18962">
    <property type="entry name" value="Por_Secre_tail"/>
    <property type="match status" value="1"/>
</dbReference>
<dbReference type="Proteomes" id="UP000013909">
    <property type="component" value="Unassembled WGS sequence"/>
</dbReference>
<proteinExistence type="predicted"/>
<comment type="caution">
    <text evidence="2">The sequence shown here is derived from an EMBL/GenBank/DDBJ whole genome shotgun (WGS) entry which is preliminary data.</text>
</comment>
<dbReference type="EMBL" id="AQHR01000040">
    <property type="protein sequence ID" value="EON78317.1"/>
    <property type="molecule type" value="Genomic_DNA"/>
</dbReference>
<accession>R7ZW53</accession>
<dbReference type="PROSITE" id="PS51841">
    <property type="entry name" value="LTD"/>
    <property type="match status" value="1"/>
</dbReference>
<feature type="domain" description="LTD" evidence="1">
    <location>
        <begin position="27"/>
        <end position="147"/>
    </location>
</feature>
<dbReference type="InterPro" id="IPR014867">
    <property type="entry name" value="Spore_coat_CotH_CotH2/3/7"/>
</dbReference>
<protein>
    <recommendedName>
        <fullName evidence="1">LTD domain-containing protein</fullName>
    </recommendedName>
</protein>
<dbReference type="SUPFAM" id="SSF74853">
    <property type="entry name" value="Lamin A/C globular tail domain"/>
    <property type="match status" value="1"/>
</dbReference>
<dbReference type="Pfam" id="PF13290">
    <property type="entry name" value="CHB_HEX_C_1"/>
    <property type="match status" value="1"/>
</dbReference>
<dbReference type="InterPro" id="IPR059177">
    <property type="entry name" value="GH29D-like_dom"/>
</dbReference>
<dbReference type="InterPro" id="IPR001322">
    <property type="entry name" value="Lamin_tail_dom"/>
</dbReference>
<dbReference type="Pfam" id="PF00932">
    <property type="entry name" value="LTD"/>
    <property type="match status" value="1"/>
</dbReference>
<dbReference type="NCBIfam" id="TIGR04183">
    <property type="entry name" value="Por_Secre_tail"/>
    <property type="match status" value="1"/>
</dbReference>
<dbReference type="PATRIC" id="fig|1288963.3.peg.1177"/>
<dbReference type="InterPro" id="IPR026444">
    <property type="entry name" value="Secre_tail"/>
</dbReference>
<reference evidence="2 3" key="1">
    <citation type="submission" date="2013-02" db="EMBL/GenBank/DDBJ databases">
        <title>A novel strain isolated from Lonar lake, Maharashtra, India.</title>
        <authorList>
            <person name="Singh A."/>
        </authorList>
    </citation>
    <scope>NUCLEOTIDE SEQUENCE [LARGE SCALE GENOMIC DNA]</scope>
    <source>
        <strain evidence="2 3">AK24</strain>
    </source>
</reference>
<dbReference type="InterPro" id="IPR036415">
    <property type="entry name" value="Lamin_tail_dom_sf"/>
</dbReference>
<organism evidence="2 3">
    <name type="scientific">Lunatimonas lonarensis</name>
    <dbReference type="NCBI Taxonomy" id="1232681"/>
    <lineage>
        <taxon>Bacteria</taxon>
        <taxon>Pseudomonadati</taxon>
        <taxon>Bacteroidota</taxon>
        <taxon>Cytophagia</taxon>
        <taxon>Cytophagales</taxon>
        <taxon>Cyclobacteriaceae</taxon>
    </lineage>
</organism>
<dbReference type="Gene3D" id="2.60.40.1260">
    <property type="entry name" value="Lamin Tail domain"/>
    <property type="match status" value="1"/>
</dbReference>
<dbReference type="AlphaFoldDB" id="R7ZW53"/>
<evidence type="ECO:0000313" key="3">
    <source>
        <dbReference type="Proteomes" id="UP000013909"/>
    </source>
</evidence>